<proteinExistence type="predicted"/>
<dbReference type="InterPro" id="IPR036638">
    <property type="entry name" value="HLH_DNA-bd_sf"/>
</dbReference>
<sequence length="437" mass="46424">MAHEGEEDRYFSYAADDVEVIAGTPSSPQFRPDVLDPLDGPQHATLAANRPTITGPNTGSNPGRRHPPAPPAYSYPSAISSARAGTRTLVPSVGPPPLTVTTAAYPPSAPYAVLSSSDPSTLVFQAGADWHSPSGNSLYGSDASSVISGHSSAGLFEGSYSQGAPPEPSFPEYIAPAHLQNASPHFDHPYPWGPGSSIDGAEPPLDSGGSLSRSFPGTFAHVPHPHRSLSESQDGEFSGPEADTGSTHSYGNPGSKRTRTSPSLASGQVQAQMDIASHITTAPGPSGASLTKQKPLSKLRSASRTSKNTVHRPSETADERKSRNSHNLVEKQYRNRLNAQFESLLDALPDPMRAPSSGAADGSGMQSFDFGEKRVSKAEVLDLARRHIQSLERERDALERERDDLLVNMGKLREAYARRDGDGRESPSDEKDGSSQT</sequence>
<evidence type="ECO:0000256" key="1">
    <source>
        <dbReference type="SAM" id="MobiDB-lite"/>
    </source>
</evidence>
<dbReference type="PANTHER" id="PTHR47336:SF2">
    <property type="entry name" value="TRANSCRIPTION FACTOR HMS1-RELATED"/>
    <property type="match status" value="1"/>
</dbReference>
<dbReference type="AlphaFoldDB" id="A0AA38RL04"/>
<evidence type="ECO:0000313" key="4">
    <source>
        <dbReference type="Proteomes" id="UP001174694"/>
    </source>
</evidence>
<dbReference type="Pfam" id="PF00010">
    <property type="entry name" value="HLH"/>
    <property type="match status" value="1"/>
</dbReference>
<gene>
    <name evidence="3" type="ORF">NKR23_g3587</name>
</gene>
<feature type="domain" description="BHLH" evidence="2">
    <location>
        <begin position="321"/>
        <end position="391"/>
    </location>
</feature>
<comment type="caution">
    <text evidence="3">The sequence shown here is derived from an EMBL/GenBank/DDBJ whole genome shotgun (WGS) entry which is preliminary data.</text>
</comment>
<dbReference type="InterPro" id="IPR011598">
    <property type="entry name" value="bHLH_dom"/>
</dbReference>
<feature type="region of interest" description="Disordered" evidence="1">
    <location>
        <begin position="23"/>
        <end position="80"/>
    </location>
</feature>
<dbReference type="GO" id="GO:0046983">
    <property type="term" value="F:protein dimerization activity"/>
    <property type="evidence" value="ECO:0007669"/>
    <property type="project" value="InterPro"/>
</dbReference>
<name>A0AA38RL04_9PEZI</name>
<feature type="region of interest" description="Disordered" evidence="1">
    <location>
        <begin position="412"/>
        <end position="437"/>
    </location>
</feature>
<organism evidence="3 4">
    <name type="scientific">Pleurostoma richardsiae</name>
    <dbReference type="NCBI Taxonomy" id="41990"/>
    <lineage>
        <taxon>Eukaryota</taxon>
        <taxon>Fungi</taxon>
        <taxon>Dikarya</taxon>
        <taxon>Ascomycota</taxon>
        <taxon>Pezizomycotina</taxon>
        <taxon>Sordariomycetes</taxon>
        <taxon>Sordariomycetidae</taxon>
        <taxon>Calosphaeriales</taxon>
        <taxon>Pleurostomataceae</taxon>
        <taxon>Pleurostoma</taxon>
    </lineage>
</organism>
<dbReference type="CDD" id="cd11395">
    <property type="entry name" value="bHLHzip_SREBP_like"/>
    <property type="match status" value="1"/>
</dbReference>
<feature type="compositionally biased region" description="Polar residues" evidence="1">
    <location>
        <begin position="288"/>
        <end position="308"/>
    </location>
</feature>
<accession>A0AA38RL04</accession>
<protein>
    <recommendedName>
        <fullName evidence="2">BHLH domain-containing protein</fullName>
    </recommendedName>
</protein>
<feature type="compositionally biased region" description="Polar residues" evidence="1">
    <location>
        <begin position="51"/>
        <end position="61"/>
    </location>
</feature>
<dbReference type="PANTHER" id="PTHR47336">
    <property type="entry name" value="TRANSCRIPTION FACTOR HMS1-RELATED"/>
    <property type="match status" value="1"/>
</dbReference>
<dbReference type="SUPFAM" id="SSF47459">
    <property type="entry name" value="HLH, helix-loop-helix DNA-binding domain"/>
    <property type="match status" value="1"/>
</dbReference>
<reference evidence="3" key="1">
    <citation type="submission" date="2022-07" db="EMBL/GenBank/DDBJ databases">
        <title>Fungi with potential for degradation of polypropylene.</title>
        <authorList>
            <person name="Gostincar C."/>
        </authorList>
    </citation>
    <scope>NUCLEOTIDE SEQUENCE</scope>
    <source>
        <strain evidence="3">EXF-13308</strain>
    </source>
</reference>
<dbReference type="EMBL" id="JANBVO010000007">
    <property type="protein sequence ID" value="KAJ9150657.1"/>
    <property type="molecule type" value="Genomic_DNA"/>
</dbReference>
<evidence type="ECO:0000313" key="3">
    <source>
        <dbReference type="EMBL" id="KAJ9150657.1"/>
    </source>
</evidence>
<dbReference type="SMART" id="SM00353">
    <property type="entry name" value="HLH"/>
    <property type="match status" value="1"/>
</dbReference>
<feature type="compositionally biased region" description="Polar residues" evidence="1">
    <location>
        <begin position="260"/>
        <end position="271"/>
    </location>
</feature>
<feature type="compositionally biased region" description="Basic and acidic residues" evidence="1">
    <location>
        <begin position="312"/>
        <end position="333"/>
    </location>
</feature>
<keyword evidence="4" id="KW-1185">Reference proteome</keyword>
<dbReference type="InterPro" id="IPR052099">
    <property type="entry name" value="Regulatory_TF_Diverse"/>
</dbReference>
<dbReference type="Proteomes" id="UP001174694">
    <property type="component" value="Unassembled WGS sequence"/>
</dbReference>
<evidence type="ECO:0000259" key="2">
    <source>
        <dbReference type="PROSITE" id="PS50888"/>
    </source>
</evidence>
<dbReference type="Gene3D" id="4.10.280.10">
    <property type="entry name" value="Helix-loop-helix DNA-binding domain"/>
    <property type="match status" value="1"/>
</dbReference>
<feature type="region of interest" description="Disordered" evidence="1">
    <location>
        <begin position="181"/>
        <end position="334"/>
    </location>
</feature>
<dbReference type="PROSITE" id="PS50888">
    <property type="entry name" value="BHLH"/>
    <property type="match status" value="1"/>
</dbReference>